<reference evidence="3 4" key="1">
    <citation type="submission" date="2020-06" db="EMBL/GenBank/DDBJ databases">
        <authorList>
            <person name="Jo H."/>
        </authorList>
    </citation>
    <scope>NUCLEOTIDE SEQUENCE [LARGE SCALE GENOMIC DNA]</scope>
    <source>
        <strain evidence="3 4">I46</strain>
    </source>
</reference>
<dbReference type="Pfam" id="PF01527">
    <property type="entry name" value="HTH_Tnp_1"/>
    <property type="match status" value="1"/>
</dbReference>
<accession>A0A7D5EVM4</accession>
<organism evidence="3 4">
    <name type="scientific">Microbacterium oleivorans</name>
    <dbReference type="NCBI Taxonomy" id="273677"/>
    <lineage>
        <taxon>Bacteria</taxon>
        <taxon>Bacillati</taxon>
        <taxon>Actinomycetota</taxon>
        <taxon>Actinomycetes</taxon>
        <taxon>Micrococcales</taxon>
        <taxon>Microbacteriaceae</taxon>
        <taxon>Microbacterium</taxon>
    </lineage>
</organism>
<evidence type="ECO:0000256" key="1">
    <source>
        <dbReference type="SAM" id="Coils"/>
    </source>
</evidence>
<dbReference type="GO" id="GO:0003677">
    <property type="term" value="F:DNA binding"/>
    <property type="evidence" value="ECO:0007669"/>
    <property type="project" value="InterPro"/>
</dbReference>
<dbReference type="InterPro" id="IPR050900">
    <property type="entry name" value="Transposase_IS3/IS150/IS904"/>
</dbReference>
<dbReference type="SUPFAM" id="SSF53098">
    <property type="entry name" value="Ribonuclease H-like"/>
    <property type="match status" value="1"/>
</dbReference>
<dbReference type="Proteomes" id="UP000509638">
    <property type="component" value="Chromosome"/>
</dbReference>
<dbReference type="InterPro" id="IPR012337">
    <property type="entry name" value="RNaseH-like_sf"/>
</dbReference>
<keyword evidence="1" id="KW-0175">Coiled coil</keyword>
<dbReference type="Gene3D" id="3.30.420.10">
    <property type="entry name" value="Ribonuclease H-like superfamily/Ribonuclease H"/>
    <property type="match status" value="1"/>
</dbReference>
<dbReference type="Gene3D" id="1.10.10.60">
    <property type="entry name" value="Homeodomain-like"/>
    <property type="match status" value="1"/>
</dbReference>
<dbReference type="GO" id="GO:0004803">
    <property type="term" value="F:transposase activity"/>
    <property type="evidence" value="ECO:0007669"/>
    <property type="project" value="InterPro"/>
</dbReference>
<evidence type="ECO:0000313" key="4">
    <source>
        <dbReference type="Proteomes" id="UP000509638"/>
    </source>
</evidence>
<dbReference type="InterPro" id="IPR036397">
    <property type="entry name" value="RNaseH_sf"/>
</dbReference>
<dbReference type="PANTHER" id="PTHR46889">
    <property type="entry name" value="TRANSPOSASE INSF FOR INSERTION SEQUENCE IS3B-RELATED"/>
    <property type="match status" value="1"/>
</dbReference>
<dbReference type="SUPFAM" id="SSF46689">
    <property type="entry name" value="Homeodomain-like"/>
    <property type="match status" value="1"/>
</dbReference>
<dbReference type="AlphaFoldDB" id="A0A7D5EVM4"/>
<evidence type="ECO:0000259" key="2">
    <source>
        <dbReference type="PROSITE" id="PS50994"/>
    </source>
</evidence>
<proteinExistence type="predicted"/>
<dbReference type="PROSITE" id="PS50994">
    <property type="entry name" value="INTEGRASE"/>
    <property type="match status" value="1"/>
</dbReference>
<sequence>MPKPYPSEFRNDVVVRVARNREPGMTIEQIAKDFGVHPMTLQKWMRRANIDEGAKPGQTRTESTELREARKRIRLLEQENEVLRRAAAYLSQANLPKRLYPLVTELAADGIPVAVTCRVLKLARQPYYRWLAGPITDAEVIEAYRANALFDAHRDDPEFGHRLLADEAREVGEAMADRTAWRIASSNGWWSTFGKRRRGKGGKVGPPVHDDLVERDFTATGPNQLWLTDITEHPTGEGKLYLCAIKDVFSGKIVGYSIDSRMKSHLAVNALRNAVAMRGNVAGCVIHSDRGSQFRSRKFLREISHHRMVGSMGRVGAAGDNAAMESFFALLQKNVLNRRTWGTREELRIAVVTWIERTYHRRRRQPRLGRLTPVEFEAIMNTPAALAA</sequence>
<dbReference type="Pfam" id="PF00665">
    <property type="entry name" value="rve"/>
    <property type="match status" value="1"/>
</dbReference>
<feature type="domain" description="Integrase catalytic" evidence="2">
    <location>
        <begin position="218"/>
        <end position="381"/>
    </location>
</feature>
<dbReference type="InterPro" id="IPR001584">
    <property type="entry name" value="Integrase_cat-core"/>
</dbReference>
<dbReference type="InterPro" id="IPR002514">
    <property type="entry name" value="Transposase_8"/>
</dbReference>
<dbReference type="InterPro" id="IPR009057">
    <property type="entry name" value="Homeodomain-like_sf"/>
</dbReference>
<dbReference type="PANTHER" id="PTHR46889:SF4">
    <property type="entry name" value="TRANSPOSASE INSO FOR INSERTION SEQUENCE ELEMENT IS911B-RELATED"/>
    <property type="match status" value="1"/>
</dbReference>
<dbReference type="Pfam" id="PF13333">
    <property type="entry name" value="rve_2"/>
    <property type="match status" value="1"/>
</dbReference>
<dbReference type="RefSeq" id="WP_178011431.1">
    <property type="nucleotide sequence ID" value="NZ_CP058316.1"/>
</dbReference>
<dbReference type="GO" id="GO:0015074">
    <property type="term" value="P:DNA integration"/>
    <property type="evidence" value="ECO:0007669"/>
    <property type="project" value="InterPro"/>
</dbReference>
<dbReference type="InterPro" id="IPR048020">
    <property type="entry name" value="Transpos_IS3"/>
</dbReference>
<dbReference type="GO" id="GO:0006313">
    <property type="term" value="P:DNA transposition"/>
    <property type="evidence" value="ECO:0007669"/>
    <property type="project" value="InterPro"/>
</dbReference>
<name>A0A7D5EVM4_9MICO</name>
<dbReference type="NCBIfam" id="NF033516">
    <property type="entry name" value="transpos_IS3"/>
    <property type="match status" value="1"/>
</dbReference>
<protein>
    <submittedName>
        <fullName evidence="3">IS3 family transposase</fullName>
    </submittedName>
</protein>
<evidence type="ECO:0000313" key="3">
    <source>
        <dbReference type="EMBL" id="QLD11471.1"/>
    </source>
</evidence>
<feature type="coiled-coil region" evidence="1">
    <location>
        <begin position="59"/>
        <end position="86"/>
    </location>
</feature>
<dbReference type="EMBL" id="CP058316">
    <property type="protein sequence ID" value="QLD11471.1"/>
    <property type="molecule type" value="Genomic_DNA"/>
</dbReference>
<gene>
    <name evidence="3" type="ORF">HW566_06600</name>
</gene>